<evidence type="ECO:0000256" key="1">
    <source>
        <dbReference type="SAM" id="SignalP"/>
    </source>
</evidence>
<evidence type="ECO:0000313" key="2">
    <source>
        <dbReference type="Proteomes" id="UP000504629"/>
    </source>
</evidence>
<gene>
    <name evidence="3" type="primary">LOC114243792</name>
</gene>
<feature type="chain" id="PRO_5026739611" evidence="1">
    <location>
        <begin position="20"/>
        <end position="114"/>
    </location>
</feature>
<protein>
    <submittedName>
        <fullName evidence="3">Uncharacterized protein LOC114243792</fullName>
    </submittedName>
</protein>
<proteinExistence type="predicted"/>
<accession>A0A6J2JNT7</accession>
<feature type="signal peptide" evidence="1">
    <location>
        <begin position="1"/>
        <end position="19"/>
    </location>
</feature>
<sequence length="114" mass="12821">MSKYLFICLICAYISTGHGKSVIVGQTYDYNNVVRKVHEQSVEATAIPLFKRVQEVFFEFPQPEQKIKGIAIKDLENGLAEPSITRGGLGFNFVNIKLKSERGSGFKFVIEIYA</sequence>
<name>A0A6J2JNT7_BOMMA</name>
<dbReference type="RefSeq" id="XP_028031205.1">
    <property type="nucleotide sequence ID" value="XM_028175404.1"/>
</dbReference>
<dbReference type="OrthoDB" id="7399452at2759"/>
<reference evidence="3" key="1">
    <citation type="submission" date="2025-08" db="UniProtKB">
        <authorList>
            <consortium name="RefSeq"/>
        </authorList>
    </citation>
    <scope>IDENTIFICATION</scope>
    <source>
        <tissue evidence="3">Silk gland</tissue>
    </source>
</reference>
<dbReference type="PANTHER" id="PTHR37685">
    <property type="entry name" value="GEO11136P1-RELATED"/>
    <property type="match status" value="1"/>
</dbReference>
<dbReference type="Pfam" id="PF15868">
    <property type="entry name" value="MBF2"/>
    <property type="match status" value="1"/>
</dbReference>
<dbReference type="InterPro" id="IPR031734">
    <property type="entry name" value="MBF2"/>
</dbReference>
<dbReference type="Proteomes" id="UP000504629">
    <property type="component" value="Unplaced"/>
</dbReference>
<keyword evidence="2" id="KW-1185">Reference proteome</keyword>
<dbReference type="GeneID" id="114243792"/>
<dbReference type="PANTHER" id="PTHR37685:SF1">
    <property type="entry name" value="GEO11136P1-RELATED"/>
    <property type="match status" value="1"/>
</dbReference>
<keyword evidence="1" id="KW-0732">Signal</keyword>
<evidence type="ECO:0000313" key="3">
    <source>
        <dbReference type="RefSeq" id="XP_028031205.1"/>
    </source>
</evidence>
<dbReference type="AlphaFoldDB" id="A0A6J2JNT7"/>
<dbReference type="KEGG" id="bman:114243792"/>
<organism evidence="2 3">
    <name type="scientific">Bombyx mandarina</name>
    <name type="common">Wild silk moth</name>
    <name type="synonym">Wild silkworm</name>
    <dbReference type="NCBI Taxonomy" id="7092"/>
    <lineage>
        <taxon>Eukaryota</taxon>
        <taxon>Metazoa</taxon>
        <taxon>Ecdysozoa</taxon>
        <taxon>Arthropoda</taxon>
        <taxon>Hexapoda</taxon>
        <taxon>Insecta</taxon>
        <taxon>Pterygota</taxon>
        <taxon>Neoptera</taxon>
        <taxon>Endopterygota</taxon>
        <taxon>Lepidoptera</taxon>
        <taxon>Glossata</taxon>
        <taxon>Ditrysia</taxon>
        <taxon>Bombycoidea</taxon>
        <taxon>Bombycidae</taxon>
        <taxon>Bombycinae</taxon>
        <taxon>Bombyx</taxon>
    </lineage>
</organism>